<feature type="domain" description="Carboxylesterase type B" evidence="5">
    <location>
        <begin position="32"/>
        <end position="181"/>
    </location>
</feature>
<dbReference type="InterPro" id="IPR029058">
    <property type="entry name" value="AB_hydrolase_fold"/>
</dbReference>
<evidence type="ECO:0000259" key="5">
    <source>
        <dbReference type="Pfam" id="PF00135"/>
    </source>
</evidence>
<protein>
    <recommendedName>
        <fullName evidence="4">Carboxylic ester hydrolase</fullName>
        <ecNumber evidence="4">3.1.1.-</ecNumber>
    </recommendedName>
</protein>
<dbReference type="InterPro" id="IPR002018">
    <property type="entry name" value="CarbesteraseB"/>
</dbReference>
<dbReference type="OrthoDB" id="19653at2759"/>
<dbReference type="GO" id="GO:0052689">
    <property type="term" value="F:carboxylic ester hydrolase activity"/>
    <property type="evidence" value="ECO:0007669"/>
    <property type="project" value="UniProtKB-KW"/>
</dbReference>
<comment type="caution">
    <text evidence="6">The sequence shown here is derived from an EMBL/GenBank/DDBJ whole genome shotgun (WGS) entry which is preliminary data.</text>
</comment>
<dbReference type="SUPFAM" id="SSF53474">
    <property type="entry name" value="alpha/beta-Hydrolases"/>
    <property type="match status" value="1"/>
</dbReference>
<keyword evidence="2" id="KW-0719">Serine esterase</keyword>
<dbReference type="InterPro" id="IPR019819">
    <property type="entry name" value="Carboxylesterase_B_CS"/>
</dbReference>
<dbReference type="Gene3D" id="3.40.50.1820">
    <property type="entry name" value="alpha/beta hydrolase"/>
    <property type="match status" value="1"/>
</dbReference>
<dbReference type="PROSITE" id="PS00122">
    <property type="entry name" value="CARBOXYLESTERASE_B_1"/>
    <property type="match status" value="1"/>
</dbReference>
<evidence type="ECO:0000256" key="3">
    <source>
        <dbReference type="ARBA" id="ARBA00022801"/>
    </source>
</evidence>
<gene>
    <name evidence="6" type="ORF">BSL78_02841</name>
</gene>
<evidence type="ECO:0000256" key="2">
    <source>
        <dbReference type="ARBA" id="ARBA00022487"/>
    </source>
</evidence>
<evidence type="ECO:0000256" key="1">
    <source>
        <dbReference type="ARBA" id="ARBA00005964"/>
    </source>
</evidence>
<dbReference type="PANTHER" id="PTHR43918">
    <property type="entry name" value="ACETYLCHOLINESTERASE"/>
    <property type="match status" value="1"/>
</dbReference>
<accession>A0A2G8LIY5</accession>
<dbReference type="PROSITE" id="PS00941">
    <property type="entry name" value="CARBOXYLESTERASE_B_2"/>
    <property type="match status" value="1"/>
</dbReference>
<evidence type="ECO:0000313" key="6">
    <source>
        <dbReference type="EMBL" id="PIK60214.1"/>
    </source>
</evidence>
<organism evidence="6 7">
    <name type="scientific">Stichopus japonicus</name>
    <name type="common">Sea cucumber</name>
    <dbReference type="NCBI Taxonomy" id="307972"/>
    <lineage>
        <taxon>Eukaryota</taxon>
        <taxon>Metazoa</taxon>
        <taxon>Echinodermata</taxon>
        <taxon>Eleutherozoa</taxon>
        <taxon>Echinozoa</taxon>
        <taxon>Holothuroidea</taxon>
        <taxon>Aspidochirotacea</taxon>
        <taxon>Aspidochirotida</taxon>
        <taxon>Stichopodidae</taxon>
        <taxon>Apostichopus</taxon>
    </lineage>
</organism>
<keyword evidence="7" id="KW-1185">Reference proteome</keyword>
<reference evidence="6 7" key="1">
    <citation type="journal article" date="2017" name="PLoS Biol.">
        <title>The sea cucumber genome provides insights into morphological evolution and visceral regeneration.</title>
        <authorList>
            <person name="Zhang X."/>
            <person name="Sun L."/>
            <person name="Yuan J."/>
            <person name="Sun Y."/>
            <person name="Gao Y."/>
            <person name="Zhang L."/>
            <person name="Li S."/>
            <person name="Dai H."/>
            <person name="Hamel J.F."/>
            <person name="Liu C."/>
            <person name="Yu Y."/>
            <person name="Liu S."/>
            <person name="Lin W."/>
            <person name="Guo K."/>
            <person name="Jin S."/>
            <person name="Xu P."/>
            <person name="Storey K.B."/>
            <person name="Huan P."/>
            <person name="Zhang T."/>
            <person name="Zhou Y."/>
            <person name="Zhang J."/>
            <person name="Lin C."/>
            <person name="Li X."/>
            <person name="Xing L."/>
            <person name="Huo D."/>
            <person name="Sun M."/>
            <person name="Wang L."/>
            <person name="Mercier A."/>
            <person name="Li F."/>
            <person name="Yang H."/>
            <person name="Xiang J."/>
        </authorList>
    </citation>
    <scope>NUCLEOTIDE SEQUENCE [LARGE SCALE GENOMIC DNA]</scope>
    <source>
        <strain evidence="6">Shaxun</strain>
        <tissue evidence="6">Muscle</tissue>
    </source>
</reference>
<evidence type="ECO:0000256" key="4">
    <source>
        <dbReference type="RuleBase" id="RU361235"/>
    </source>
</evidence>
<dbReference type="InterPro" id="IPR050654">
    <property type="entry name" value="AChE-related_enzymes"/>
</dbReference>
<proteinExistence type="inferred from homology"/>
<dbReference type="Proteomes" id="UP000230750">
    <property type="component" value="Unassembled WGS sequence"/>
</dbReference>
<dbReference type="Pfam" id="PF00135">
    <property type="entry name" value="COesterase"/>
    <property type="match status" value="2"/>
</dbReference>
<feature type="domain" description="Carboxylesterase type B" evidence="5">
    <location>
        <begin position="182"/>
        <end position="528"/>
    </location>
</feature>
<dbReference type="EC" id="3.1.1.-" evidence="4"/>
<sequence length="575" mass="65085">MYVRDKTLLSLPSDANESPYIKVMSFSLVNSKPFVTITQGRLFGETVDFVDNEVSNIVTKVDVFKGIPFAEPPIRFSPPLSKSGWEGDWNATYFRPACIQGPDGFKFWFKPEMDEDCLYLNVFAPHPKPKNAPVMVYMHGGSYSVGSAIEEAYSGIPLAAIGDVIIVTTNYRLGVFGFFSTEFGGDKNSVTIFGESAGARAVHLHMFSKISAPYFHRAIMQSGVAEVRYDPAGEQKDALYVGSRFGCDTSDTHLMIDCLRDIEAMDLLYNSPYRIVPNVDGYFLEDSPENLILKGEFKHCPIIVGFNEDEGTLTASLYIENSETAKDPPHVQKEKFDEMVLSLLQGTGKFVNGLIEDSVKQEYVDWSHADNDSADYLDTFVRIRSDQRYSCGAIEVSKAHARLQIPAYLYKMTQIPSNSVFEYYGVGPGWFRAGHVEDVQYVYGTGFITELLESQPATLVDKQLSVEVMTFWTNFATSGDPSRKNLSDTIGDEKWEWQKYELPGQRYKVLGPGLPIERAPRSDECQLWTSVIPDLRMLMMSMEDVEREWREEFSDWKDNLDDWRNAFRQSQDNTC</sequence>
<comment type="similarity">
    <text evidence="1 4">Belongs to the type-B carboxylesterase/lipase family.</text>
</comment>
<evidence type="ECO:0000313" key="7">
    <source>
        <dbReference type="Proteomes" id="UP000230750"/>
    </source>
</evidence>
<dbReference type="AlphaFoldDB" id="A0A2G8LIY5"/>
<dbReference type="EMBL" id="MRZV01000063">
    <property type="protein sequence ID" value="PIK60214.1"/>
    <property type="molecule type" value="Genomic_DNA"/>
</dbReference>
<dbReference type="InterPro" id="IPR019826">
    <property type="entry name" value="Carboxylesterase_B_AS"/>
</dbReference>
<name>A0A2G8LIY5_STIJA</name>
<dbReference type="STRING" id="307972.A0A2G8LIY5"/>
<dbReference type="PANTHER" id="PTHR43918:SF4">
    <property type="entry name" value="CARBOXYLIC ESTER HYDROLASE"/>
    <property type="match status" value="1"/>
</dbReference>
<keyword evidence="3 4" id="KW-0378">Hydrolase</keyword>